<comment type="caution">
    <text evidence="2">The sequence shown here is derived from an EMBL/GenBank/DDBJ whole genome shotgun (WGS) entry which is preliminary data.</text>
</comment>
<dbReference type="GO" id="GO:0061733">
    <property type="term" value="F:protein-lysine-acetyltransferase activity"/>
    <property type="evidence" value="ECO:0007669"/>
    <property type="project" value="TreeGrafter"/>
</dbReference>
<name>A0AAN8IFJ8_TRICO</name>
<evidence type="ECO:0000259" key="1">
    <source>
        <dbReference type="Pfam" id="PF13880"/>
    </source>
</evidence>
<evidence type="ECO:0000313" key="2">
    <source>
        <dbReference type="EMBL" id="KAK5967427.1"/>
    </source>
</evidence>
<feature type="domain" description="N-acetyltransferase ESCO acetyl-transferase" evidence="1">
    <location>
        <begin position="38"/>
        <end position="98"/>
    </location>
</feature>
<evidence type="ECO:0000313" key="3">
    <source>
        <dbReference type="Proteomes" id="UP001331761"/>
    </source>
</evidence>
<dbReference type="CDD" id="cd04301">
    <property type="entry name" value="NAT_SF"/>
    <property type="match status" value="1"/>
</dbReference>
<dbReference type="Proteomes" id="UP001331761">
    <property type="component" value="Unassembled WGS sequence"/>
</dbReference>
<dbReference type="GO" id="GO:0000785">
    <property type="term" value="C:chromatin"/>
    <property type="evidence" value="ECO:0007669"/>
    <property type="project" value="TreeGrafter"/>
</dbReference>
<dbReference type="PANTHER" id="PTHR45884:SF2">
    <property type="entry name" value="N-ACETYLTRANSFERASE ECO"/>
    <property type="match status" value="1"/>
</dbReference>
<organism evidence="2 3">
    <name type="scientific">Trichostrongylus colubriformis</name>
    <name type="common">Black scour worm</name>
    <dbReference type="NCBI Taxonomy" id="6319"/>
    <lineage>
        <taxon>Eukaryota</taxon>
        <taxon>Metazoa</taxon>
        <taxon>Ecdysozoa</taxon>
        <taxon>Nematoda</taxon>
        <taxon>Chromadorea</taxon>
        <taxon>Rhabditida</taxon>
        <taxon>Rhabditina</taxon>
        <taxon>Rhabditomorpha</taxon>
        <taxon>Strongyloidea</taxon>
        <taxon>Trichostrongylidae</taxon>
        <taxon>Trichostrongylus</taxon>
    </lineage>
</organism>
<reference evidence="2 3" key="1">
    <citation type="submission" date="2019-10" db="EMBL/GenBank/DDBJ databases">
        <title>Assembly and Annotation for the nematode Trichostrongylus colubriformis.</title>
        <authorList>
            <person name="Martin J."/>
        </authorList>
    </citation>
    <scope>NUCLEOTIDE SEQUENCE [LARGE SCALE GENOMIC DNA]</scope>
    <source>
        <strain evidence="2">G859</strain>
        <tissue evidence="2">Whole worm</tissue>
    </source>
</reference>
<dbReference type="GO" id="GO:0005634">
    <property type="term" value="C:nucleus"/>
    <property type="evidence" value="ECO:0007669"/>
    <property type="project" value="TreeGrafter"/>
</dbReference>
<keyword evidence="3" id="KW-1185">Reference proteome</keyword>
<dbReference type="InterPro" id="IPR016181">
    <property type="entry name" value="Acyl_CoA_acyltransferase"/>
</dbReference>
<sequence>MNFRNGSSQYIGGVIVTEPLLSARCSTTGQIIRDDDPIVGVNRLWTHPAARRKGIASDILDIIRRWYFTGVLVPRNRVAFSDPTDDGKRFAEHYLRKDEQSNCSLLVYDVSK</sequence>
<dbReference type="AlphaFoldDB" id="A0AAN8IFJ8"/>
<dbReference type="EMBL" id="WIXE01022494">
    <property type="protein sequence ID" value="KAK5967427.1"/>
    <property type="molecule type" value="Genomic_DNA"/>
</dbReference>
<accession>A0AAN8IFJ8</accession>
<protein>
    <recommendedName>
        <fullName evidence="1">N-acetyltransferase ESCO acetyl-transferase domain-containing protein</fullName>
    </recommendedName>
</protein>
<dbReference type="InterPro" id="IPR028009">
    <property type="entry name" value="ESCO_Acetyltransf_dom"/>
</dbReference>
<proteinExistence type="predicted"/>
<dbReference type="PANTHER" id="PTHR45884">
    <property type="entry name" value="N-ACETYLTRANSFERASE ECO"/>
    <property type="match status" value="1"/>
</dbReference>
<gene>
    <name evidence="2" type="ORF">GCK32_017462</name>
</gene>
<dbReference type="Pfam" id="PF13880">
    <property type="entry name" value="Acetyltransf_13"/>
    <property type="match status" value="1"/>
</dbReference>
<dbReference type="GO" id="GO:0007064">
    <property type="term" value="P:mitotic sister chromatid cohesion"/>
    <property type="evidence" value="ECO:0007669"/>
    <property type="project" value="TreeGrafter"/>
</dbReference>
<dbReference type="SUPFAM" id="SSF55729">
    <property type="entry name" value="Acyl-CoA N-acyltransferases (Nat)"/>
    <property type="match status" value="1"/>
</dbReference>